<protein>
    <submittedName>
        <fullName evidence="1">Uncharacterized protein</fullName>
    </submittedName>
</protein>
<reference evidence="1 2" key="1">
    <citation type="submission" date="2020-07" db="EMBL/GenBank/DDBJ databases">
        <title>Taxonomic proposal: Crassvirales, a new order of highly abundant and diverse bacterial viruses.</title>
        <authorList>
            <person name="Shkoporov A.N."/>
            <person name="Stockdale S.R."/>
            <person name="Guerin E."/>
            <person name="Ross R.P."/>
            <person name="Hill C."/>
        </authorList>
    </citation>
    <scope>NUCLEOTIDE SEQUENCE [LARGE SCALE GENOMIC DNA]</scope>
</reference>
<keyword evidence="2" id="KW-1185">Reference proteome</keyword>
<sequence>MRETINFVPSKVSSNPREVQYWIDLQADPYTVI</sequence>
<organism evidence="1 2">
    <name type="scientific">uncultured phage cr113_1</name>
    <dbReference type="NCBI Taxonomy" id="2772087"/>
    <lineage>
        <taxon>Viruses</taxon>
        <taxon>Duplodnaviria</taxon>
        <taxon>Heunggongvirae</taxon>
        <taxon>Uroviricota</taxon>
        <taxon>Caudoviricetes</taxon>
        <taxon>Crassvirales</taxon>
        <taxon>Suoliviridae</taxon>
        <taxon>Loutivirinae</taxon>
        <taxon>Buchavirus</taxon>
        <taxon>Buchavirus coli</taxon>
    </lineage>
</organism>
<proteinExistence type="predicted"/>
<evidence type="ECO:0000313" key="2">
    <source>
        <dbReference type="Proteomes" id="UP000593598"/>
    </source>
</evidence>
<dbReference type="KEGG" id="vg:65131337"/>
<dbReference type="Proteomes" id="UP000593598">
    <property type="component" value="Segment"/>
</dbReference>
<name>A0A7M1RSU5_9CAUD</name>
<dbReference type="RefSeq" id="YP_010112850.1">
    <property type="nucleotide sequence ID" value="NC_055896.1"/>
</dbReference>
<accession>A0A7M1RSU5</accession>
<dbReference type="EMBL" id="MT774403">
    <property type="protein sequence ID" value="QOR57398.1"/>
    <property type="molecule type" value="Genomic_DNA"/>
</dbReference>
<dbReference type="GeneID" id="65131337"/>
<evidence type="ECO:0000313" key="1">
    <source>
        <dbReference type="EMBL" id="QOR57398.1"/>
    </source>
</evidence>